<evidence type="ECO:0008006" key="4">
    <source>
        <dbReference type="Google" id="ProtNLM"/>
    </source>
</evidence>
<keyword evidence="1" id="KW-1133">Transmembrane helix</keyword>
<keyword evidence="3" id="KW-1185">Reference proteome</keyword>
<protein>
    <recommendedName>
        <fullName evidence="4">Vegetative cell wall protein gp1</fullName>
    </recommendedName>
</protein>
<sequence>MNGFLAELGKHLAQRWVSLLALPGLLFTVFATVASVLGQRHALDRRRLGHAAGELVSRYDQRPVSAVILAATILLAGTAVGLLARGLGALVEQAWLISGPEWLVGGLVRRRRGRWRRAHASAHVEARNAVALTEPARPTWIGDRLRAVGVRVHGQYGLDFPFTWPRLWLLLPETGRADLIAAREAMTRASTQAGWGLLYLGLGALWWPAAPVGVVLLLLARRHGREAVGNLADLTESAVDLYSADLARQLGVDPPSGHVTPALGRQLSERFRKGA</sequence>
<feature type="transmembrane region" description="Helical" evidence="1">
    <location>
        <begin position="64"/>
        <end position="84"/>
    </location>
</feature>
<dbReference type="EMBL" id="JBIRUI010000002">
    <property type="protein sequence ID" value="MFI1713252.1"/>
    <property type="molecule type" value="Genomic_DNA"/>
</dbReference>
<keyword evidence="1" id="KW-0472">Membrane</keyword>
<evidence type="ECO:0000313" key="2">
    <source>
        <dbReference type="EMBL" id="MFI1713252.1"/>
    </source>
</evidence>
<feature type="transmembrane region" description="Helical" evidence="1">
    <location>
        <begin position="196"/>
        <end position="220"/>
    </location>
</feature>
<keyword evidence="1" id="KW-0812">Transmembrane</keyword>
<gene>
    <name evidence="2" type="ORF">ACH407_06645</name>
</gene>
<dbReference type="Proteomes" id="UP001611339">
    <property type="component" value="Unassembled WGS sequence"/>
</dbReference>
<name>A0ABW7U0T7_9ACTN</name>
<dbReference type="RefSeq" id="WP_123455536.1">
    <property type="nucleotide sequence ID" value="NZ_JBIRUI010000002.1"/>
</dbReference>
<evidence type="ECO:0000313" key="3">
    <source>
        <dbReference type="Proteomes" id="UP001611339"/>
    </source>
</evidence>
<accession>A0ABW7U0T7</accession>
<evidence type="ECO:0000256" key="1">
    <source>
        <dbReference type="SAM" id="Phobius"/>
    </source>
</evidence>
<organism evidence="2 3">
    <name type="scientific">Streptomyces litmocidini</name>
    <dbReference type="NCBI Taxonomy" id="67318"/>
    <lineage>
        <taxon>Bacteria</taxon>
        <taxon>Bacillati</taxon>
        <taxon>Actinomycetota</taxon>
        <taxon>Actinomycetes</taxon>
        <taxon>Kitasatosporales</taxon>
        <taxon>Streptomycetaceae</taxon>
        <taxon>Streptomyces</taxon>
    </lineage>
</organism>
<feature type="transmembrane region" description="Helical" evidence="1">
    <location>
        <begin position="16"/>
        <end position="37"/>
    </location>
</feature>
<proteinExistence type="predicted"/>
<comment type="caution">
    <text evidence="2">The sequence shown here is derived from an EMBL/GenBank/DDBJ whole genome shotgun (WGS) entry which is preliminary data.</text>
</comment>
<reference evidence="2 3" key="1">
    <citation type="submission" date="2024-10" db="EMBL/GenBank/DDBJ databases">
        <title>The Natural Products Discovery Center: Release of the First 8490 Sequenced Strains for Exploring Actinobacteria Biosynthetic Diversity.</title>
        <authorList>
            <person name="Kalkreuter E."/>
            <person name="Kautsar S.A."/>
            <person name="Yang D."/>
            <person name="Bader C.D."/>
            <person name="Teijaro C.N."/>
            <person name="Fluegel L."/>
            <person name="Davis C.M."/>
            <person name="Simpson J.R."/>
            <person name="Lauterbach L."/>
            <person name="Steele A.D."/>
            <person name="Gui C."/>
            <person name="Meng S."/>
            <person name="Li G."/>
            <person name="Viehrig K."/>
            <person name="Ye F."/>
            <person name="Su P."/>
            <person name="Kiefer A.F."/>
            <person name="Nichols A."/>
            <person name="Cepeda A.J."/>
            <person name="Yan W."/>
            <person name="Fan B."/>
            <person name="Jiang Y."/>
            <person name="Adhikari A."/>
            <person name="Zheng C.-J."/>
            <person name="Schuster L."/>
            <person name="Cowan T.M."/>
            <person name="Smanski M.J."/>
            <person name="Chevrette M.G."/>
            <person name="De Carvalho L.P.S."/>
            <person name="Shen B."/>
        </authorList>
    </citation>
    <scope>NUCLEOTIDE SEQUENCE [LARGE SCALE GENOMIC DNA]</scope>
    <source>
        <strain evidence="2 3">NPDC020602</strain>
    </source>
</reference>